<accession>J1L5S5</accession>
<dbReference type="Proteomes" id="UP000005095">
    <property type="component" value="Chromosome"/>
</dbReference>
<evidence type="ECO:0000256" key="1">
    <source>
        <dbReference type="SAM" id="MobiDB-lite"/>
    </source>
</evidence>
<keyword evidence="3" id="KW-1185">Reference proteome</keyword>
<name>J1L5S5_9EURY</name>
<dbReference type="Gene3D" id="3.40.50.300">
    <property type="entry name" value="P-loop containing nucleotide triphosphate hydrolases"/>
    <property type="match status" value="1"/>
</dbReference>
<feature type="region of interest" description="Disordered" evidence="1">
    <location>
        <begin position="786"/>
        <end position="809"/>
    </location>
</feature>
<dbReference type="PATRIC" id="fig|28892.9.peg.2401"/>
<protein>
    <submittedName>
        <fullName evidence="2">Uncharacterized protein</fullName>
    </submittedName>
</protein>
<sequence>MIEEALAALFREGSVVEVRALADRFTHSGYFDDLAKCAGAAEALDADPEVRGIYVTLNEVNPALLARRSNRVKMRLTRSDPTTSDADIVRRRWLPIDLDPVRPSGVSSTDAEHAAALAKADEIALWLSDRGFPAPIRADSGNGAHLLYAVDLPPDDGGLVRGVLATLDALFSDEKVAVDTTNHNPARIWKLYGTTSRKGDHTPERPHRRATILSAPETAETVSPDLLGQIAALLPKDAPAPAKGAGIDLAAWLAEHAIAVRSRKPWQGGTLFVLDDCPFSTAHRDGAYAIQFPSGAVYAGCHHTTCGGGVQRWPELRAMHEPREKREEETPEEVPEEAAVAEPLPLREKALAILTNGDPLRFLLDTFNREHVGDRTVAACLAMSLAAGSVENTNGLHVSVSGNSGKGKSHACATMLKQVPAAYRLAGTVSNKALYYTEGLRAGTVFLFDDVSLSDDLQEVLKSATANFREGIEHRTLTADRKLQVCRIPERCVWWLAKVEDAGDDQVMNRMLTVWIDDSAEQDERVLAHMKEAASLEKESDDEDPDLPVCRAIWEILKSERLHVSIPYARAVHFSATANRRNPAILFDLIKASALLHRFQREAYEGGIRANLDDFAAAARIYAAINGDAGGQETKLTKNEAAALVTIEAMGWREFTVGQLQETLGLSYHQTRRILHGYNNGGNIYSGLLEKCPAVGFVDTTVSRDINGCLVRRREQVFSFDLKAYRRWTGQTSVWIGPDPPDDDDDDGTFAPRLHRSCTEKVQRSGTEDRARTVYSKEKREISLSCTSTLHQKRDTHTPPDSPGSAGGCVCDPCQSAPGREDGGDRGGIEDPSSMNRPFVYTSGVHASATRCTSAKRPTILPGVLDHREFARVSTALGRCTGCGEGRAVFRSADGRTRLCEGCYGRLVREWNAGTGVG</sequence>
<dbReference type="InterPro" id="IPR027417">
    <property type="entry name" value="P-loop_NTPase"/>
</dbReference>
<dbReference type="OrthoDB" id="117814at2157"/>
<organism evidence="2 3">
    <name type="scientific">Methanofollis liminatans DSM 4140</name>
    <dbReference type="NCBI Taxonomy" id="28892"/>
    <lineage>
        <taxon>Archaea</taxon>
        <taxon>Methanobacteriati</taxon>
        <taxon>Methanobacteriota</taxon>
        <taxon>Stenosarchaea group</taxon>
        <taxon>Methanomicrobia</taxon>
        <taxon>Methanomicrobiales</taxon>
        <taxon>Methanomicrobiaceae</taxon>
        <taxon>Methanofollis</taxon>
    </lineage>
</organism>
<reference evidence="2 3" key="1">
    <citation type="submission" date="2011-08" db="EMBL/GenBank/DDBJ databases">
        <title>The complete genome of Methanofollis liminatans DSM 4140.</title>
        <authorList>
            <consortium name="US DOE Joint Genome Institute (JGI-PGF)"/>
            <person name="Lucas S."/>
            <person name="Han J."/>
            <person name="Lapidus A."/>
            <person name="Bruce D."/>
            <person name="Goodwin L."/>
            <person name="Pitluck S."/>
            <person name="Peters L."/>
            <person name="Kyrpides N."/>
            <person name="Mavromatis K."/>
            <person name="Ivanova N."/>
            <person name="Mikhailova N."/>
            <person name="Lu M."/>
            <person name="Detter J.C."/>
            <person name="Tapia R."/>
            <person name="Han C."/>
            <person name="Land M."/>
            <person name="Hauser L."/>
            <person name="Markowitz V."/>
            <person name="Cheng J.-F."/>
            <person name="Hugenholtz P."/>
            <person name="Woyke T."/>
            <person name="Wu D."/>
            <person name="Spring S."/>
            <person name="Schuler E."/>
            <person name="Brambilla E."/>
            <person name="Klenk H.-P."/>
            <person name="Eisen J.A."/>
        </authorList>
    </citation>
    <scope>NUCLEOTIDE SEQUENCE [LARGE SCALE GENOMIC DNA]</scope>
    <source>
        <strain evidence="2 3">DSM 4140</strain>
    </source>
</reference>
<dbReference type="STRING" id="28892.Metli_2224"/>
<dbReference type="EMBL" id="CM001555">
    <property type="protein sequence ID" value="EJG08165.1"/>
    <property type="molecule type" value="Genomic_DNA"/>
</dbReference>
<gene>
    <name evidence="2" type="ORF">Metli_2224</name>
</gene>
<evidence type="ECO:0000313" key="2">
    <source>
        <dbReference type="EMBL" id="EJG08165.1"/>
    </source>
</evidence>
<evidence type="ECO:0000313" key="3">
    <source>
        <dbReference type="Proteomes" id="UP000005095"/>
    </source>
</evidence>
<dbReference type="HOGENOM" id="CLU_013770_0_0_2"/>
<dbReference type="AlphaFoldDB" id="J1L5S5"/>
<proteinExistence type="predicted"/>
<dbReference type="RefSeq" id="WP_004040453.1">
    <property type="nucleotide sequence ID" value="NZ_CM001555.1"/>
</dbReference>